<keyword evidence="2" id="KW-0812">Transmembrane</keyword>
<keyword evidence="2" id="KW-0472">Membrane</keyword>
<proteinExistence type="inferred from homology"/>
<dbReference type="Proteomes" id="UP000039046">
    <property type="component" value="Unassembled WGS sequence"/>
</dbReference>
<evidence type="ECO:0000313" key="4">
    <source>
        <dbReference type="Proteomes" id="UP000039046"/>
    </source>
</evidence>
<dbReference type="STRING" id="1531966.A0A0A1SPQ4"/>
<dbReference type="PANTHER" id="PTHR33365:SF6">
    <property type="entry name" value="OXIDASE USTYA"/>
    <property type="match status" value="1"/>
</dbReference>
<keyword evidence="2" id="KW-1133">Transmembrane helix</keyword>
<evidence type="ECO:0008006" key="5">
    <source>
        <dbReference type="Google" id="ProtNLM"/>
    </source>
</evidence>
<dbReference type="AlphaFoldDB" id="A0A0A1SPQ4"/>
<feature type="transmembrane region" description="Helical" evidence="2">
    <location>
        <begin position="35"/>
        <end position="56"/>
    </location>
</feature>
<organism evidence="3 4">
    <name type="scientific">[Torrubiella] hemipterigena</name>
    <dbReference type="NCBI Taxonomy" id="1531966"/>
    <lineage>
        <taxon>Eukaryota</taxon>
        <taxon>Fungi</taxon>
        <taxon>Dikarya</taxon>
        <taxon>Ascomycota</taxon>
        <taxon>Pezizomycotina</taxon>
        <taxon>Sordariomycetes</taxon>
        <taxon>Hypocreomycetidae</taxon>
        <taxon>Hypocreales</taxon>
        <taxon>Clavicipitaceae</taxon>
        <taxon>Clavicipitaceae incertae sedis</taxon>
        <taxon>'Torrubiella' clade</taxon>
    </lineage>
</organism>
<name>A0A0A1SPQ4_9HYPO</name>
<keyword evidence="4" id="KW-1185">Reference proteome</keyword>
<dbReference type="Pfam" id="PF11807">
    <property type="entry name" value="UstYa"/>
    <property type="match status" value="1"/>
</dbReference>
<accession>A0A0A1SPQ4</accession>
<comment type="similarity">
    <text evidence="1">Belongs to the ustYa family.</text>
</comment>
<evidence type="ECO:0000256" key="1">
    <source>
        <dbReference type="ARBA" id="ARBA00035112"/>
    </source>
</evidence>
<dbReference type="GO" id="GO:0043386">
    <property type="term" value="P:mycotoxin biosynthetic process"/>
    <property type="evidence" value="ECO:0007669"/>
    <property type="project" value="InterPro"/>
</dbReference>
<sequence>MGETDFKGIYSEPLLEQGDGSDLHLPRKASFAERYFRALVALLSLSLLTNVFLFTVKHREIKDGHSLYAGLPMDMDVTFEWASEYANPNLTEAGKLWEAIDFDVGMVALPNEWAEEKELPQAQPFPWDHDQGLYVLNGYHALHCLKNIHRSIREYDAGMKQSLSTMHITHCLDALRSDIICQADDTPRYTTITKSPESAVGQVRKCRDWKKLEVWAKERTSCYNYISHKADFINQFKRFQFCPKDSPYWPVVREHFGKPDTWFGDDYDEEIEGARTHMQ</sequence>
<reference evidence="3 4" key="1">
    <citation type="journal article" date="2015" name="Genome Announc.">
        <title>Draft Genome Sequence and Gene Annotation of the Entomopathogenic Fungus Verticillium hemipterigenum.</title>
        <authorList>
            <person name="Horn F."/>
            <person name="Habel A."/>
            <person name="Scharf D.H."/>
            <person name="Dworschak J."/>
            <person name="Brakhage A.A."/>
            <person name="Guthke R."/>
            <person name="Hertweck C."/>
            <person name="Linde J."/>
        </authorList>
    </citation>
    <scope>NUCLEOTIDE SEQUENCE [LARGE SCALE GENOMIC DNA]</scope>
</reference>
<dbReference type="EMBL" id="CDHN01000001">
    <property type="protein sequence ID" value="CEJ82413.1"/>
    <property type="molecule type" value="Genomic_DNA"/>
</dbReference>
<evidence type="ECO:0000313" key="3">
    <source>
        <dbReference type="EMBL" id="CEJ82413.1"/>
    </source>
</evidence>
<dbReference type="OrthoDB" id="3687641at2759"/>
<dbReference type="InterPro" id="IPR021765">
    <property type="entry name" value="UstYa-like"/>
</dbReference>
<protein>
    <recommendedName>
        <fullName evidence="5">Tat pathway signal sequence</fullName>
    </recommendedName>
</protein>
<gene>
    <name evidence="3" type="ORF">VHEMI02479</name>
</gene>
<evidence type="ECO:0000256" key="2">
    <source>
        <dbReference type="SAM" id="Phobius"/>
    </source>
</evidence>
<dbReference type="PANTHER" id="PTHR33365">
    <property type="entry name" value="YALI0B05434P"/>
    <property type="match status" value="1"/>
</dbReference>
<dbReference type="HOGENOM" id="CLU_042941_1_1_1"/>